<evidence type="ECO:0000313" key="9">
    <source>
        <dbReference type="Proteomes" id="UP000494119"/>
    </source>
</evidence>
<dbReference type="GO" id="GO:0032131">
    <property type="term" value="F:alkylated DNA binding"/>
    <property type="evidence" value="ECO:0007669"/>
    <property type="project" value="TreeGrafter"/>
</dbReference>
<dbReference type="InterPro" id="IPR003265">
    <property type="entry name" value="HhH-GPD_domain"/>
</dbReference>
<dbReference type="Gene3D" id="1.10.1670.10">
    <property type="entry name" value="Helix-hairpin-Helix base-excision DNA repair enzymes (C-terminal)"/>
    <property type="match status" value="1"/>
</dbReference>
<dbReference type="InterPro" id="IPR023170">
    <property type="entry name" value="HhH_base_excis_C"/>
</dbReference>
<dbReference type="GO" id="GO:0008725">
    <property type="term" value="F:DNA-3-methyladenine glycosylase activity"/>
    <property type="evidence" value="ECO:0007669"/>
    <property type="project" value="TreeGrafter"/>
</dbReference>
<dbReference type="InterPro" id="IPR010316">
    <property type="entry name" value="AlkA_N"/>
</dbReference>
<dbReference type="SMART" id="SM01009">
    <property type="entry name" value="AlkA_N"/>
    <property type="match status" value="1"/>
</dbReference>
<feature type="domain" description="DNA-3-methyladenine glycosylase AlkA N-terminal" evidence="7">
    <location>
        <begin position="22"/>
        <end position="139"/>
    </location>
</feature>
<evidence type="ECO:0000259" key="7">
    <source>
        <dbReference type="SMART" id="SM01009"/>
    </source>
</evidence>
<dbReference type="GO" id="GO:0006307">
    <property type="term" value="P:DNA alkylation repair"/>
    <property type="evidence" value="ECO:0007669"/>
    <property type="project" value="TreeGrafter"/>
</dbReference>
<dbReference type="GO" id="GO:0005737">
    <property type="term" value="C:cytoplasm"/>
    <property type="evidence" value="ECO:0007669"/>
    <property type="project" value="TreeGrafter"/>
</dbReference>
<dbReference type="SUPFAM" id="SSF48150">
    <property type="entry name" value="DNA-glycosylase"/>
    <property type="match status" value="1"/>
</dbReference>
<evidence type="ECO:0000313" key="8">
    <source>
        <dbReference type="EMBL" id="CAB3780984.1"/>
    </source>
</evidence>
<keyword evidence="8" id="KW-0378">Hydrolase</keyword>
<keyword evidence="4" id="KW-0234">DNA repair</keyword>
<evidence type="ECO:0000256" key="3">
    <source>
        <dbReference type="ARBA" id="ARBA00022763"/>
    </source>
</evidence>
<dbReference type="Gene3D" id="3.30.310.20">
    <property type="entry name" value="DNA-3-methyladenine glycosylase AlkA, N-terminal domain"/>
    <property type="match status" value="1"/>
</dbReference>
<keyword evidence="9" id="KW-1185">Reference proteome</keyword>
<evidence type="ECO:0000256" key="4">
    <source>
        <dbReference type="ARBA" id="ARBA00023204"/>
    </source>
</evidence>
<dbReference type="SUPFAM" id="SSF55945">
    <property type="entry name" value="TATA-box binding protein-like"/>
    <property type="match status" value="1"/>
</dbReference>
<dbReference type="EMBL" id="CADIKL010000004">
    <property type="protein sequence ID" value="CAB3780984.1"/>
    <property type="molecule type" value="Genomic_DNA"/>
</dbReference>
<dbReference type="InterPro" id="IPR011257">
    <property type="entry name" value="DNA_glycosylase"/>
</dbReference>
<name>A0A6J5FM62_9BURK</name>
<dbReference type="GO" id="GO:0006285">
    <property type="term" value="P:base-excision repair, AP site formation"/>
    <property type="evidence" value="ECO:0007669"/>
    <property type="project" value="TreeGrafter"/>
</dbReference>
<reference evidence="8 9" key="1">
    <citation type="submission" date="2020-04" db="EMBL/GenBank/DDBJ databases">
        <authorList>
            <person name="De Canck E."/>
        </authorList>
    </citation>
    <scope>NUCLEOTIDE SEQUENCE [LARGE SCALE GENOMIC DNA]</scope>
    <source>
        <strain evidence="8 9">LMG 28688</strain>
    </source>
</reference>
<keyword evidence="8" id="KW-0326">Glycosidase</keyword>
<feature type="region of interest" description="Disordered" evidence="5">
    <location>
        <begin position="1"/>
        <end position="24"/>
    </location>
</feature>
<dbReference type="InterPro" id="IPR051912">
    <property type="entry name" value="Alkylbase_DNA_Glycosylase/TA"/>
</dbReference>
<sequence>MSAVLPNEPQQPRSDGPEPGATFELPFRAPYDWPRMLRFLAGRATPGVEAVEDGAWLRAIDLNGASGTLAVRRHARKHCLVVEVDGPVSAHAAALAAPLARIFDVQANPATIGAGLTTDPWLAPLVAAAPGLRVPGAWSGFELVVRAIVGQQVSVKAATTIVGRLVERVGKRIEGHAHARTAWRFPTPAALAAADLAGIGMPGKRVAALQGFAAAVASEALVIERPTERAPELAPAHDASPRNAGKRRNRHDEPEGDPANDPAAQRAALDAMRAGLLALPGIGPWTVEYVAMRAWRDADAWPATDLVLMQAIAARDPALVRATQQRARTDAWRPWRAYAAMHLWNEIADRAGAARGG</sequence>
<evidence type="ECO:0000259" key="6">
    <source>
        <dbReference type="SMART" id="SM00478"/>
    </source>
</evidence>
<dbReference type="PANTHER" id="PTHR43003:SF13">
    <property type="entry name" value="DNA-3-METHYLADENINE GLYCOSYLASE 2"/>
    <property type="match status" value="1"/>
</dbReference>
<evidence type="ECO:0000256" key="2">
    <source>
        <dbReference type="ARBA" id="ARBA00012000"/>
    </source>
</evidence>
<dbReference type="GO" id="GO:0032993">
    <property type="term" value="C:protein-DNA complex"/>
    <property type="evidence" value="ECO:0007669"/>
    <property type="project" value="TreeGrafter"/>
</dbReference>
<proteinExistence type="predicted"/>
<dbReference type="AlphaFoldDB" id="A0A6J5FM62"/>
<dbReference type="GO" id="GO:0043916">
    <property type="term" value="F:DNA-7-methylguanine glycosylase activity"/>
    <property type="evidence" value="ECO:0007669"/>
    <property type="project" value="TreeGrafter"/>
</dbReference>
<dbReference type="PANTHER" id="PTHR43003">
    <property type="entry name" value="DNA-3-METHYLADENINE GLYCOSYLASE"/>
    <property type="match status" value="1"/>
</dbReference>
<dbReference type="RefSeq" id="WP_227875336.1">
    <property type="nucleotide sequence ID" value="NZ_CADIKL010000004.1"/>
</dbReference>
<dbReference type="Pfam" id="PF06029">
    <property type="entry name" value="AlkA_N"/>
    <property type="match status" value="1"/>
</dbReference>
<comment type="catalytic activity">
    <reaction evidence="1">
        <text>Hydrolysis of alkylated DNA, releasing 3-methyladenine, 3-methylguanine, 7-methylguanine and 7-methyladenine.</text>
        <dbReference type="EC" id="3.2.2.21"/>
    </reaction>
</comment>
<dbReference type="Proteomes" id="UP000494119">
    <property type="component" value="Unassembled WGS sequence"/>
</dbReference>
<feature type="domain" description="HhH-GPD" evidence="6">
    <location>
        <begin position="149"/>
        <end position="347"/>
    </location>
</feature>
<dbReference type="EC" id="3.2.2.21" evidence="2"/>
<dbReference type="Gene3D" id="1.10.340.30">
    <property type="entry name" value="Hypothetical protein, domain 2"/>
    <property type="match status" value="1"/>
</dbReference>
<dbReference type="InterPro" id="IPR037046">
    <property type="entry name" value="AlkA_N_sf"/>
</dbReference>
<organism evidence="8 9">
    <name type="scientific">Paraburkholderia caffeinitolerans</name>
    <dbReference type="NCBI Taxonomy" id="1723730"/>
    <lineage>
        <taxon>Bacteria</taxon>
        <taxon>Pseudomonadati</taxon>
        <taxon>Pseudomonadota</taxon>
        <taxon>Betaproteobacteria</taxon>
        <taxon>Burkholderiales</taxon>
        <taxon>Burkholderiaceae</taxon>
        <taxon>Paraburkholderia</taxon>
    </lineage>
</organism>
<evidence type="ECO:0000256" key="1">
    <source>
        <dbReference type="ARBA" id="ARBA00000086"/>
    </source>
</evidence>
<keyword evidence="3" id="KW-0227">DNA damage</keyword>
<dbReference type="SMART" id="SM00478">
    <property type="entry name" value="ENDO3c"/>
    <property type="match status" value="1"/>
</dbReference>
<dbReference type="Pfam" id="PF00730">
    <property type="entry name" value="HhH-GPD"/>
    <property type="match status" value="1"/>
</dbReference>
<feature type="region of interest" description="Disordered" evidence="5">
    <location>
        <begin position="227"/>
        <end position="264"/>
    </location>
</feature>
<protein>
    <recommendedName>
        <fullName evidence="2">DNA-3-methyladenine glycosylase II</fullName>
        <ecNumber evidence="2">3.2.2.21</ecNumber>
    </recommendedName>
</protein>
<accession>A0A6J5FM62</accession>
<gene>
    <name evidence="8" type="primary">alkA</name>
    <name evidence="8" type="ORF">LMG28688_01157</name>
</gene>
<evidence type="ECO:0000256" key="5">
    <source>
        <dbReference type="SAM" id="MobiDB-lite"/>
    </source>
</evidence>